<dbReference type="AlphaFoldDB" id="A0A1E8FDH6"/>
<feature type="domain" description="Aldehyde dehydrogenase" evidence="11">
    <location>
        <begin position="24"/>
        <end position="486"/>
    </location>
</feature>
<evidence type="ECO:0000256" key="6">
    <source>
        <dbReference type="ARBA" id="ARBA00050596"/>
    </source>
</evidence>
<dbReference type="InterPro" id="IPR029510">
    <property type="entry name" value="Ald_DH_CS_GLU"/>
</dbReference>
<evidence type="ECO:0000256" key="5">
    <source>
        <dbReference type="ARBA" id="ARBA00035632"/>
    </source>
</evidence>
<dbReference type="FunFam" id="3.40.309.10:FF:000010">
    <property type="entry name" value="Gamma-aminobutyraldehyde dehydrogenase"/>
    <property type="match status" value="1"/>
</dbReference>
<comment type="similarity">
    <text evidence="1 10">Belongs to the aldehyde dehydrogenase family.</text>
</comment>
<keyword evidence="4" id="KW-0520">NAD</keyword>
<dbReference type="InterPro" id="IPR016163">
    <property type="entry name" value="Ald_DH_C"/>
</dbReference>
<evidence type="ECO:0000256" key="7">
    <source>
        <dbReference type="ARBA" id="ARBA00066992"/>
    </source>
</evidence>
<evidence type="ECO:0000256" key="8">
    <source>
        <dbReference type="ARBA" id="ARBA00070319"/>
    </source>
</evidence>
<dbReference type="SUPFAM" id="SSF53720">
    <property type="entry name" value="ALDH-like"/>
    <property type="match status" value="1"/>
</dbReference>
<evidence type="ECO:0000259" key="11">
    <source>
        <dbReference type="Pfam" id="PF00171"/>
    </source>
</evidence>
<dbReference type="EMBL" id="MJIC01000014">
    <property type="protein sequence ID" value="OFI33971.1"/>
    <property type="molecule type" value="Genomic_DNA"/>
</dbReference>
<sequence length="497" mass="52486">MLDRVTTATETTTASYDLYINGQWTTATNSAVFDDFEPATGEIIATVADAGQADVDAAISAAAAAQPAWEALPAAERAAYFYRAAELFSEKQQAFAEMLIAETGSAFGKAMFECSLVPVALRQAAALTTTAIGEILPSNVPGKSNKVIRKAKGVIGVVSPWNFPLYLSLRGFIHALALGNTIVLKPSEDSPVSGGLLLAELLSEAGFPEGVFNVVTTSRDGASMVGNIFVEDRRVAGLTFTGSTAVGRSLAAACARVSKSIMLEMGGKNPILVLEDADIDRAVDICFFGAFLHQGQICMSADRIIVARGIYDQFLAKLVAKAKLFSPSAPHEPTCVIGPIINNRQLQRIVNLVNEASAQGATIHCGGKAEGPYFQTTVVSGVTAQMRIWNEEIFGPVTCVVAADDVQQAIAMANDTDYGLSAAVITSDIFAGEQIAGQINAGMVHVNDSTVHDEPHCPFSGLKASGGGGKWGPKGAIDAFTNQRWITSQHQPYPYPF</sequence>
<keyword evidence="13" id="KW-1185">Reference proteome</keyword>
<dbReference type="PANTHER" id="PTHR42986:SF1">
    <property type="entry name" value="BENZALDEHYDE DEHYDROGENASE YFMT"/>
    <property type="match status" value="1"/>
</dbReference>
<dbReference type="InterPro" id="IPR015590">
    <property type="entry name" value="Aldehyde_DH_dom"/>
</dbReference>
<keyword evidence="3 10" id="KW-0560">Oxidoreductase</keyword>
<proteinExistence type="inferred from homology"/>
<name>A0A1E8FDH6_9ALTE</name>
<dbReference type="GO" id="GO:0018485">
    <property type="term" value="F:salicylaldehyde dehydrogenase (NAD+) activity"/>
    <property type="evidence" value="ECO:0007669"/>
    <property type="project" value="UniProtKB-EC"/>
</dbReference>
<evidence type="ECO:0000256" key="10">
    <source>
        <dbReference type="RuleBase" id="RU003345"/>
    </source>
</evidence>
<gene>
    <name evidence="12" type="ORF">BFC17_20670</name>
</gene>
<organism evidence="12 13">
    <name type="scientific">Alteromonas lipolytica</name>
    <dbReference type="NCBI Taxonomy" id="1856405"/>
    <lineage>
        <taxon>Bacteria</taxon>
        <taxon>Pseudomonadati</taxon>
        <taxon>Pseudomonadota</taxon>
        <taxon>Gammaproteobacteria</taxon>
        <taxon>Alteromonadales</taxon>
        <taxon>Alteromonadaceae</taxon>
        <taxon>Alteromonas/Salinimonas group</taxon>
        <taxon>Alteromonas</taxon>
    </lineage>
</organism>
<comment type="pathway">
    <text evidence="5">Aromatic compound metabolism; naphthalene degradation.</text>
</comment>
<dbReference type="Pfam" id="PF00171">
    <property type="entry name" value="Aldedh"/>
    <property type="match status" value="1"/>
</dbReference>
<reference evidence="12 13" key="1">
    <citation type="submission" date="2016-09" db="EMBL/GenBank/DDBJ databases">
        <title>Alteromonas lipolytica, a new species isolated from sea water.</title>
        <authorList>
            <person name="Wu Y.-H."/>
            <person name="Cheng H."/>
            <person name="Xu X.-W."/>
        </authorList>
    </citation>
    <scope>NUCLEOTIDE SEQUENCE [LARGE SCALE GENOMIC DNA]</scope>
    <source>
        <strain evidence="12 13">JW12</strain>
    </source>
</reference>
<dbReference type="Gene3D" id="3.40.309.10">
    <property type="entry name" value="Aldehyde Dehydrogenase, Chain A, domain 2"/>
    <property type="match status" value="1"/>
</dbReference>
<keyword evidence="2" id="KW-0058">Aromatic hydrocarbons catabolism</keyword>
<dbReference type="PANTHER" id="PTHR42986">
    <property type="entry name" value="BENZALDEHYDE DEHYDROGENASE YFMT"/>
    <property type="match status" value="1"/>
</dbReference>
<dbReference type="InterPro" id="IPR016162">
    <property type="entry name" value="Ald_DH_N"/>
</dbReference>
<dbReference type="PROSITE" id="PS00687">
    <property type="entry name" value="ALDEHYDE_DEHYDR_GLU"/>
    <property type="match status" value="1"/>
</dbReference>
<accession>A0A1E8FDH6</accession>
<dbReference type="Gene3D" id="3.40.605.10">
    <property type="entry name" value="Aldehyde Dehydrogenase, Chain A, domain 1"/>
    <property type="match status" value="1"/>
</dbReference>
<dbReference type="InterPro" id="IPR016161">
    <property type="entry name" value="Ald_DH/histidinol_DH"/>
</dbReference>
<dbReference type="OrthoDB" id="9812625at2"/>
<dbReference type="RefSeq" id="WP_070176898.1">
    <property type="nucleotide sequence ID" value="NZ_BMJR01000003.1"/>
</dbReference>
<evidence type="ECO:0000256" key="4">
    <source>
        <dbReference type="ARBA" id="ARBA00023027"/>
    </source>
</evidence>
<evidence type="ECO:0000313" key="12">
    <source>
        <dbReference type="EMBL" id="OFI33971.1"/>
    </source>
</evidence>
<evidence type="ECO:0000256" key="3">
    <source>
        <dbReference type="ARBA" id="ARBA00023002"/>
    </source>
</evidence>
<dbReference type="EC" id="1.2.1.65" evidence="7"/>
<dbReference type="STRING" id="1856405.BFC17_20670"/>
<dbReference type="FunFam" id="3.40.605.10:FF:000007">
    <property type="entry name" value="NAD/NADP-dependent betaine aldehyde dehydrogenase"/>
    <property type="match status" value="1"/>
</dbReference>
<protein>
    <recommendedName>
        <fullName evidence="8">Salicylaldehyde dehydrogenase</fullName>
        <ecNumber evidence="7">1.2.1.65</ecNumber>
    </recommendedName>
</protein>
<comment type="caution">
    <text evidence="12">The sequence shown here is derived from an EMBL/GenBank/DDBJ whole genome shotgun (WGS) entry which is preliminary data.</text>
</comment>
<evidence type="ECO:0000256" key="2">
    <source>
        <dbReference type="ARBA" id="ARBA00022797"/>
    </source>
</evidence>
<comment type="catalytic activity">
    <reaction evidence="6">
        <text>salicylaldehyde + NAD(+) + H2O = salicylate + NADH + 2 H(+)</text>
        <dbReference type="Rhea" id="RHEA:18537"/>
        <dbReference type="ChEBI" id="CHEBI:15377"/>
        <dbReference type="ChEBI" id="CHEBI:15378"/>
        <dbReference type="ChEBI" id="CHEBI:16008"/>
        <dbReference type="ChEBI" id="CHEBI:30762"/>
        <dbReference type="ChEBI" id="CHEBI:57540"/>
        <dbReference type="ChEBI" id="CHEBI:57945"/>
        <dbReference type="EC" id="1.2.1.65"/>
    </reaction>
</comment>
<evidence type="ECO:0000256" key="1">
    <source>
        <dbReference type="ARBA" id="ARBA00009986"/>
    </source>
</evidence>
<dbReference type="Proteomes" id="UP000176037">
    <property type="component" value="Unassembled WGS sequence"/>
</dbReference>
<evidence type="ECO:0000313" key="13">
    <source>
        <dbReference type="Proteomes" id="UP000176037"/>
    </source>
</evidence>
<evidence type="ECO:0000256" key="9">
    <source>
        <dbReference type="PROSITE-ProRule" id="PRU10007"/>
    </source>
</evidence>
<feature type="active site" evidence="9">
    <location>
        <position position="264"/>
    </location>
</feature>